<evidence type="ECO:0000313" key="2">
    <source>
        <dbReference type="EMBL" id="QNN61551.1"/>
    </source>
</evidence>
<dbReference type="Proteomes" id="UP000515928">
    <property type="component" value="Chromosome"/>
</dbReference>
<dbReference type="RefSeq" id="WP_187534750.1">
    <property type="nucleotide sequence ID" value="NZ_CBCSHU010000003.1"/>
</dbReference>
<name>A0A7G9S126_9FIRM</name>
<feature type="domain" description="Phospholipase/carboxylesterase/thioesterase" evidence="1">
    <location>
        <begin position="7"/>
        <end position="194"/>
    </location>
</feature>
<proteinExistence type="predicted"/>
<gene>
    <name evidence="2" type="ORF">H9L01_04130</name>
</gene>
<reference evidence="2 3" key="1">
    <citation type="submission" date="2020-08" db="EMBL/GenBank/DDBJ databases">
        <title>Genome sequence of Erysipelothrix inopinata DSM 15511T.</title>
        <authorList>
            <person name="Hyun D.-W."/>
            <person name="Bae J.-W."/>
        </authorList>
    </citation>
    <scope>NUCLEOTIDE SEQUENCE [LARGE SCALE GENOMIC DNA]</scope>
    <source>
        <strain evidence="2 3">DSM 15511</strain>
    </source>
</reference>
<dbReference type="InterPro" id="IPR003140">
    <property type="entry name" value="PLipase/COase/thioEstase"/>
</dbReference>
<dbReference type="EMBL" id="CP060715">
    <property type="protein sequence ID" value="QNN61551.1"/>
    <property type="molecule type" value="Genomic_DNA"/>
</dbReference>
<dbReference type="Pfam" id="PF02230">
    <property type="entry name" value="Abhydrolase_2"/>
    <property type="match status" value="1"/>
</dbReference>
<protein>
    <submittedName>
        <fullName evidence="2">Dienelactone hydrolase family protein</fullName>
    </submittedName>
</protein>
<sequence length="195" mass="22056">MINVKREGSNENLMILLHGTGGDATSLFDLAAMIDPHATYVGIQGNVDENGVTRYFKRYPNGQFDLKSLAKETYELKNEIDRIIAANSELKKVIVLGYSNGANIAQNIMKEFDVSWDTVLLFHPVNVRPEVPFKYQPSQVLITYGDKDPYVSKENYQAFKELLKQANIKYDEVVHDYGHSLIKEEIDAAIALLNK</sequence>
<organism evidence="2 3">
    <name type="scientific">Erysipelothrix inopinata</name>
    <dbReference type="NCBI Taxonomy" id="225084"/>
    <lineage>
        <taxon>Bacteria</taxon>
        <taxon>Bacillati</taxon>
        <taxon>Bacillota</taxon>
        <taxon>Erysipelotrichia</taxon>
        <taxon>Erysipelotrichales</taxon>
        <taxon>Erysipelotrichaceae</taxon>
        <taxon>Erysipelothrix</taxon>
    </lineage>
</organism>
<evidence type="ECO:0000313" key="3">
    <source>
        <dbReference type="Proteomes" id="UP000515928"/>
    </source>
</evidence>
<dbReference type="GO" id="GO:0016787">
    <property type="term" value="F:hydrolase activity"/>
    <property type="evidence" value="ECO:0007669"/>
    <property type="project" value="UniProtKB-KW"/>
</dbReference>
<keyword evidence="2" id="KW-0378">Hydrolase</keyword>
<dbReference type="InterPro" id="IPR029058">
    <property type="entry name" value="AB_hydrolase_fold"/>
</dbReference>
<evidence type="ECO:0000259" key="1">
    <source>
        <dbReference type="Pfam" id="PF02230"/>
    </source>
</evidence>
<dbReference type="SUPFAM" id="SSF53474">
    <property type="entry name" value="alpha/beta-Hydrolases"/>
    <property type="match status" value="1"/>
</dbReference>
<dbReference type="Gene3D" id="3.40.50.1820">
    <property type="entry name" value="alpha/beta hydrolase"/>
    <property type="match status" value="1"/>
</dbReference>
<dbReference type="AlphaFoldDB" id="A0A7G9S126"/>
<accession>A0A7G9S126</accession>
<dbReference type="KEGG" id="eio:H9L01_04130"/>
<keyword evidence="3" id="KW-1185">Reference proteome</keyword>